<protein>
    <submittedName>
        <fullName evidence="1">Uncharacterized protein</fullName>
    </submittedName>
</protein>
<comment type="caution">
    <text evidence="1">The sequence shown here is derived from an EMBL/GenBank/DDBJ whole genome shotgun (WGS) entry which is preliminary data.</text>
</comment>
<dbReference type="AlphaFoldDB" id="A0ABD6PVA8"/>
<reference evidence="2" key="1">
    <citation type="submission" date="2016-08" db="EMBL/GenBank/DDBJ databases">
        <title>Population biology and virulence potential of Burkholderia ubonensis.</title>
        <authorList>
            <person name="Price E.P."/>
            <person name="Currie B.J."/>
            <person name="Wagner D.M."/>
        </authorList>
    </citation>
    <scope>NUCLEOTIDE SEQUENCE [LARGE SCALE GENOMIC DNA]</scope>
    <source>
        <strain evidence="2">MSMB0103</strain>
    </source>
</reference>
<evidence type="ECO:0000313" key="2">
    <source>
        <dbReference type="Proteomes" id="UP000183667"/>
    </source>
</evidence>
<sequence>MPVADAEAPSAVLEVPLADALAPAAVDPVPDADAVSPSAVLPVADATEFAPSATLFAPVPGDGNEPASLLLMPVIALLVDVLNELSELLKLSSWSLRPWSVCACALADARLAVPTTLAATARMVNTRNPHDRVSFAT</sequence>
<accession>A0ABD6PVA8</accession>
<name>A0ABD6PVA8_9BURK</name>
<proteinExistence type="predicted"/>
<dbReference type="Proteomes" id="UP000183667">
    <property type="component" value="Unassembled WGS sequence"/>
</dbReference>
<gene>
    <name evidence="1" type="ORF">BGV66_29840</name>
</gene>
<organism evidence="1 2">
    <name type="scientific">Burkholderia ubonensis</name>
    <dbReference type="NCBI Taxonomy" id="101571"/>
    <lineage>
        <taxon>Bacteria</taxon>
        <taxon>Pseudomonadati</taxon>
        <taxon>Pseudomonadota</taxon>
        <taxon>Betaproteobacteria</taxon>
        <taxon>Burkholderiales</taxon>
        <taxon>Burkholderiaceae</taxon>
        <taxon>Burkholderia</taxon>
        <taxon>Burkholderia cepacia complex</taxon>
    </lineage>
</organism>
<evidence type="ECO:0000313" key="1">
    <source>
        <dbReference type="EMBL" id="OJA38837.1"/>
    </source>
</evidence>
<dbReference type="EMBL" id="MEAU01000066">
    <property type="protein sequence ID" value="OJA38837.1"/>
    <property type="molecule type" value="Genomic_DNA"/>
</dbReference>